<dbReference type="PROSITE" id="PS51184">
    <property type="entry name" value="JMJC"/>
    <property type="match status" value="1"/>
</dbReference>
<dbReference type="GO" id="GO:0008270">
    <property type="term" value="F:zinc ion binding"/>
    <property type="evidence" value="ECO:0007669"/>
    <property type="project" value="UniProtKB-KW"/>
</dbReference>
<dbReference type="STRING" id="1088818.A0A2I0B388"/>
<dbReference type="EC" id="1.14.11.-" evidence="11"/>
<evidence type="ECO:0000259" key="10">
    <source>
        <dbReference type="PROSITE" id="PS51184"/>
    </source>
</evidence>
<keyword evidence="7" id="KW-0863">Zinc-finger</keyword>
<evidence type="ECO:0000256" key="2">
    <source>
        <dbReference type="ARBA" id="ARBA00006801"/>
    </source>
</evidence>
<dbReference type="PROSITE" id="PS50089">
    <property type="entry name" value="ZF_RING_2"/>
    <property type="match status" value="1"/>
</dbReference>
<feature type="domain" description="RING-type" evidence="9">
    <location>
        <begin position="87"/>
        <end position="134"/>
    </location>
</feature>
<dbReference type="Pfam" id="PF02373">
    <property type="entry name" value="JmjC"/>
    <property type="match status" value="1"/>
</dbReference>
<dbReference type="Gene3D" id="2.60.120.650">
    <property type="entry name" value="Cupin"/>
    <property type="match status" value="1"/>
</dbReference>
<dbReference type="GO" id="GO:0031490">
    <property type="term" value="F:chromatin DNA binding"/>
    <property type="evidence" value="ECO:0007669"/>
    <property type="project" value="TreeGrafter"/>
</dbReference>
<evidence type="ECO:0000256" key="5">
    <source>
        <dbReference type="ARBA" id="ARBA00023163"/>
    </source>
</evidence>
<keyword evidence="6" id="KW-0539">Nucleus</keyword>
<dbReference type="GO" id="GO:0006357">
    <property type="term" value="P:regulation of transcription by RNA polymerase II"/>
    <property type="evidence" value="ECO:0007669"/>
    <property type="project" value="TreeGrafter"/>
</dbReference>
<keyword evidence="7" id="KW-0862">Zinc</keyword>
<protein>
    <submittedName>
        <fullName evidence="11">Jumonji domain-containing protein 1C</fullName>
        <ecNumber evidence="11">1.14.11.-</ecNumber>
    </submittedName>
</protein>
<keyword evidence="5" id="KW-0804">Transcription</keyword>
<evidence type="ECO:0000256" key="4">
    <source>
        <dbReference type="ARBA" id="ARBA00023015"/>
    </source>
</evidence>
<dbReference type="AlphaFoldDB" id="A0A2I0B388"/>
<evidence type="ECO:0000313" key="12">
    <source>
        <dbReference type="Proteomes" id="UP000236161"/>
    </source>
</evidence>
<dbReference type="InterPro" id="IPR045109">
    <property type="entry name" value="LSDs-like"/>
</dbReference>
<name>A0A2I0B388_9ASPA</name>
<evidence type="ECO:0000256" key="7">
    <source>
        <dbReference type="PROSITE-ProRule" id="PRU00175"/>
    </source>
</evidence>
<evidence type="ECO:0000256" key="6">
    <source>
        <dbReference type="ARBA" id="ARBA00023242"/>
    </source>
</evidence>
<accession>A0A2I0B388</accession>
<dbReference type="Proteomes" id="UP000236161">
    <property type="component" value="Unassembled WGS sequence"/>
</dbReference>
<comment type="similarity">
    <text evidence="2">Belongs to the JARID1 histone demethylase family.</text>
</comment>
<keyword evidence="12" id="KW-1185">Reference proteome</keyword>
<proteinExistence type="inferred from homology"/>
<feature type="compositionally biased region" description="Basic residues" evidence="8">
    <location>
        <begin position="19"/>
        <end position="39"/>
    </location>
</feature>
<dbReference type="GO" id="GO:0000118">
    <property type="term" value="C:histone deacetylase complex"/>
    <property type="evidence" value="ECO:0007669"/>
    <property type="project" value="TreeGrafter"/>
</dbReference>
<keyword evidence="3" id="KW-0479">Metal-binding</keyword>
<feature type="region of interest" description="Disordered" evidence="8">
    <location>
        <begin position="1"/>
        <end position="80"/>
    </location>
</feature>
<feature type="domain" description="JmjC" evidence="10">
    <location>
        <begin position="505"/>
        <end position="750"/>
    </location>
</feature>
<dbReference type="EMBL" id="KZ451918">
    <property type="protein sequence ID" value="PKA62254.1"/>
    <property type="molecule type" value="Genomic_DNA"/>
</dbReference>
<dbReference type="GO" id="GO:0032454">
    <property type="term" value="F:histone H3K9 demethylase activity"/>
    <property type="evidence" value="ECO:0007669"/>
    <property type="project" value="InterPro"/>
</dbReference>
<evidence type="ECO:0000313" key="11">
    <source>
        <dbReference type="EMBL" id="PKA62254.1"/>
    </source>
</evidence>
<dbReference type="PANTHER" id="PTHR12549:SF17">
    <property type="entry name" value="E3 UBIQUITIN-PROTEIN LIGASE JMJ24"/>
    <property type="match status" value="1"/>
</dbReference>
<dbReference type="SMART" id="SM00558">
    <property type="entry name" value="JmjC"/>
    <property type="match status" value="1"/>
</dbReference>
<keyword evidence="11" id="KW-0560">Oxidoreductase</keyword>
<keyword evidence="4" id="KW-0805">Transcription regulation</keyword>
<dbReference type="PANTHER" id="PTHR12549">
    <property type="entry name" value="JMJC DOMAIN-CONTAINING HISTONE DEMETHYLATION PROTEIN"/>
    <property type="match status" value="1"/>
</dbReference>
<sequence length="820" mass="92640">MSPMNPELEVSGSTSLPYLKKHKEKPKSHGFHSPVRRNGRHVEDTRVRQVYSPPPTKEMNNFIDNGTGQEYSGKSSDSSGGAKGIPCHQCRRNDKANVAWCSSCDRRGYCDGCISRWYAEIPMEEIQKVCPACRGICNCRLCLRGDGLIKAKVEGIAALDKLRYLHSLLAFILPVLKQIYNEQCLEISLEKRIYGVKADIPRVKINVDEQMCCDLCKVPILDYHRHCSQCLYDLCLTCCHDIRSVSLVGDQGEFSSGKRSNGSLMSLDDGGLNYSQLFPNWKVNSDGSIPCGPEDAGGCGFSKLILRRIFKINWTGKLLKNADEMVNGCKGSDLHGPDRCSSSCMAFSPSEDFNVLDLLSCSSRDDISNNFLYHPALEDIKHEGIFRFHKYWVKGQPIIVKNIFDHSLASGWSPVYIWKGIQDTHDEEIKDQIVVKAIDYLNQSEVDVDLFEFIKGYSEGYRDKRGQPKMLKLKDWPPPRALEEFLLCHRPEFLSNFPLVEFFHPKWGLLNLSSKLPHDTLQSEAAPKISISYGTCQKLDCGDPVSNLRINMSDMAVLVMHSAEIIANGHPSPRANRPCQVSMKSDEFSPTGNNAHSSIDLDEFEGEVELQRCFGSGIPSSGRKDSESSLLNGTTITSHKNAAIIWDVYRRQDVPKLNEFLGVHVNKFLNTAMHPIYEQRLYLNSDYKRKLKDEYNVEPWIFQQHVGEAVFIPAGCPFQCRNLQSSVQLAFDFLSPESLEESVRLAKEIRCLPSDHEAKLKMLEVGKISLYAASYAVREIQKIALDPKFSSDIKFEDRELTAMVSENLEKVRKRRLIVCS</sequence>
<organism evidence="11 12">
    <name type="scientific">Apostasia shenzhenica</name>
    <dbReference type="NCBI Taxonomy" id="1088818"/>
    <lineage>
        <taxon>Eukaryota</taxon>
        <taxon>Viridiplantae</taxon>
        <taxon>Streptophyta</taxon>
        <taxon>Embryophyta</taxon>
        <taxon>Tracheophyta</taxon>
        <taxon>Spermatophyta</taxon>
        <taxon>Magnoliopsida</taxon>
        <taxon>Liliopsida</taxon>
        <taxon>Asparagales</taxon>
        <taxon>Orchidaceae</taxon>
        <taxon>Apostasioideae</taxon>
        <taxon>Apostasia</taxon>
    </lineage>
</organism>
<dbReference type="GO" id="GO:0000785">
    <property type="term" value="C:chromatin"/>
    <property type="evidence" value="ECO:0007669"/>
    <property type="project" value="TreeGrafter"/>
</dbReference>
<feature type="compositionally biased region" description="Polar residues" evidence="8">
    <location>
        <begin position="58"/>
        <end position="70"/>
    </location>
</feature>
<reference evidence="11 12" key="1">
    <citation type="journal article" date="2017" name="Nature">
        <title>The Apostasia genome and the evolution of orchids.</title>
        <authorList>
            <person name="Zhang G.Q."/>
            <person name="Liu K.W."/>
            <person name="Li Z."/>
            <person name="Lohaus R."/>
            <person name="Hsiao Y.Y."/>
            <person name="Niu S.C."/>
            <person name="Wang J.Y."/>
            <person name="Lin Y.C."/>
            <person name="Xu Q."/>
            <person name="Chen L.J."/>
            <person name="Yoshida K."/>
            <person name="Fujiwara S."/>
            <person name="Wang Z.W."/>
            <person name="Zhang Y.Q."/>
            <person name="Mitsuda N."/>
            <person name="Wang M."/>
            <person name="Liu G.H."/>
            <person name="Pecoraro L."/>
            <person name="Huang H.X."/>
            <person name="Xiao X.J."/>
            <person name="Lin M."/>
            <person name="Wu X.Y."/>
            <person name="Wu W.L."/>
            <person name="Chen Y.Y."/>
            <person name="Chang S.B."/>
            <person name="Sakamoto S."/>
            <person name="Ohme-Takagi M."/>
            <person name="Yagi M."/>
            <person name="Zeng S.J."/>
            <person name="Shen C.Y."/>
            <person name="Yeh C.M."/>
            <person name="Luo Y.B."/>
            <person name="Tsai W.C."/>
            <person name="Van de Peer Y."/>
            <person name="Liu Z.J."/>
        </authorList>
    </citation>
    <scope>NUCLEOTIDE SEQUENCE [LARGE SCALE GENOMIC DNA]</scope>
    <source>
        <strain evidence="12">cv. Shenzhen</strain>
        <tissue evidence="11">Stem</tissue>
    </source>
</reference>
<dbReference type="Pfam" id="PF10497">
    <property type="entry name" value="zf-4CXXC_R1"/>
    <property type="match status" value="1"/>
</dbReference>
<evidence type="ECO:0000256" key="8">
    <source>
        <dbReference type="SAM" id="MobiDB-lite"/>
    </source>
</evidence>
<evidence type="ECO:0000256" key="3">
    <source>
        <dbReference type="ARBA" id="ARBA00022723"/>
    </source>
</evidence>
<dbReference type="SUPFAM" id="SSF51197">
    <property type="entry name" value="Clavaminate synthase-like"/>
    <property type="match status" value="1"/>
</dbReference>
<dbReference type="GO" id="GO:0003712">
    <property type="term" value="F:transcription coregulator activity"/>
    <property type="evidence" value="ECO:0007669"/>
    <property type="project" value="TreeGrafter"/>
</dbReference>
<dbReference type="GO" id="GO:0016491">
    <property type="term" value="F:oxidoreductase activity"/>
    <property type="evidence" value="ECO:0007669"/>
    <property type="project" value="UniProtKB-KW"/>
</dbReference>
<comment type="subcellular location">
    <subcellularLocation>
        <location evidence="1">Nucleus</location>
    </subcellularLocation>
</comment>
<evidence type="ECO:0000259" key="9">
    <source>
        <dbReference type="PROSITE" id="PS50089"/>
    </source>
</evidence>
<dbReference type="OrthoDB" id="1667110at2759"/>
<evidence type="ECO:0000256" key="1">
    <source>
        <dbReference type="ARBA" id="ARBA00004123"/>
    </source>
</evidence>
<gene>
    <name evidence="11" type="ORF">AXF42_Ash016046</name>
</gene>
<dbReference type="InterPro" id="IPR003347">
    <property type="entry name" value="JmjC_dom"/>
</dbReference>
<dbReference type="InterPro" id="IPR018866">
    <property type="entry name" value="Znf-4CXXC_R1"/>
</dbReference>
<dbReference type="InterPro" id="IPR001841">
    <property type="entry name" value="Znf_RING"/>
</dbReference>